<reference evidence="5 6" key="1">
    <citation type="submission" date="2017-06" db="EMBL/GenBank/DDBJ databases">
        <authorList>
            <person name="Kim H.J."/>
            <person name="Triplett B.A."/>
        </authorList>
    </citation>
    <scope>NUCLEOTIDE SEQUENCE [LARGE SCALE GENOMIC DNA]</scope>
    <source>
        <strain evidence="5 6">DSM 14713</strain>
    </source>
</reference>
<sequence length="567" mass="61284">MRASAAPDTLPLSGTKLVCSAGPCEGQEFALEDGEYVVGRSNDNPICIPDTSVSRKHVLIRRLGGGWTANDLGSGNGTLLNGEPLTDETPLSSGSVLTLGDTELTFNDASNATMMMPMPPAPSSRPARRPTAAAAAPAAAPAEEEEPGDAIAPRRPAPSRPESRVRASRGRTAGPDPEAQKRKKRLLLISAGVFVVLVGLLVAIKVKQQQDADAWRAEALAAQEQREQVEGLFQDAKNLIRDGKWADAKTRLLELQEAQPDHPQLQDYLTRVEKEIPNQAAIDAAKTALEKDQLGTAATSLAKVSKDTQLFESMGTLRRTLQDKADKRAREALSMLEQKQIDQAKAITDDILVAIPTHRDAKVINEQAARLIGIRDAPPPPPVAPPTVKPWDQAVERFRDGDLNGAMAMANACAGRSPQCKTLMTSLTDFGNLYKKVEELDVKGLSRLMDLDKKITNGRSSKLIGNAGKRAANLFYKMASSAKVAGQWGRAMENAQRALQADPGHVGASAIVTEMRGKAKDVYWGAYAIKDSSPEDALPKFRDVVNMTPPDDELHQKAKVWVEKLQR</sequence>
<keyword evidence="6" id="KW-1185">Reference proteome</keyword>
<evidence type="ECO:0000259" key="4">
    <source>
        <dbReference type="PROSITE" id="PS50006"/>
    </source>
</evidence>
<evidence type="ECO:0000256" key="1">
    <source>
        <dbReference type="PROSITE-ProRule" id="PRU00339"/>
    </source>
</evidence>
<dbReference type="InterPro" id="IPR008984">
    <property type="entry name" value="SMAD_FHA_dom_sf"/>
</dbReference>
<gene>
    <name evidence="5" type="ORF">MEBOL_008014</name>
</gene>
<feature type="transmembrane region" description="Helical" evidence="3">
    <location>
        <begin position="186"/>
        <end position="204"/>
    </location>
</feature>
<dbReference type="InterPro" id="IPR050923">
    <property type="entry name" value="Cell_Proc_Reg/RNA_Proc"/>
</dbReference>
<evidence type="ECO:0000256" key="2">
    <source>
        <dbReference type="SAM" id="MobiDB-lite"/>
    </source>
</evidence>
<dbReference type="CDD" id="cd00060">
    <property type="entry name" value="FHA"/>
    <property type="match status" value="1"/>
</dbReference>
<dbReference type="PROSITE" id="PS50006">
    <property type="entry name" value="FHA_DOMAIN"/>
    <property type="match status" value="1"/>
</dbReference>
<dbReference type="SUPFAM" id="SSF49879">
    <property type="entry name" value="SMAD/FHA domain"/>
    <property type="match status" value="1"/>
</dbReference>
<dbReference type="InterPro" id="IPR000253">
    <property type="entry name" value="FHA_dom"/>
</dbReference>
<dbReference type="SUPFAM" id="SSF48452">
    <property type="entry name" value="TPR-like"/>
    <property type="match status" value="1"/>
</dbReference>
<proteinExistence type="predicted"/>
<dbReference type="Gene3D" id="1.25.40.10">
    <property type="entry name" value="Tetratricopeptide repeat domain"/>
    <property type="match status" value="1"/>
</dbReference>
<dbReference type="SMART" id="SM00240">
    <property type="entry name" value="FHA"/>
    <property type="match status" value="1"/>
</dbReference>
<dbReference type="InterPro" id="IPR011990">
    <property type="entry name" value="TPR-like_helical_dom_sf"/>
</dbReference>
<dbReference type="PANTHER" id="PTHR23308">
    <property type="entry name" value="NUCLEAR INHIBITOR OF PROTEIN PHOSPHATASE-1"/>
    <property type="match status" value="1"/>
</dbReference>
<name>A0A250IRY7_9BACT</name>
<keyword evidence="3" id="KW-0812">Transmembrane</keyword>
<feature type="compositionally biased region" description="Low complexity" evidence="2">
    <location>
        <begin position="129"/>
        <end position="141"/>
    </location>
</feature>
<keyword evidence="3" id="KW-1133">Transmembrane helix</keyword>
<evidence type="ECO:0000313" key="6">
    <source>
        <dbReference type="Proteomes" id="UP000217289"/>
    </source>
</evidence>
<dbReference type="KEGG" id="mbd:MEBOL_008014"/>
<organism evidence="5 6">
    <name type="scientific">Melittangium boletus DSM 14713</name>
    <dbReference type="NCBI Taxonomy" id="1294270"/>
    <lineage>
        <taxon>Bacteria</taxon>
        <taxon>Pseudomonadati</taxon>
        <taxon>Myxococcota</taxon>
        <taxon>Myxococcia</taxon>
        <taxon>Myxococcales</taxon>
        <taxon>Cystobacterineae</taxon>
        <taxon>Archangiaceae</taxon>
        <taxon>Melittangium</taxon>
    </lineage>
</organism>
<dbReference type="Gene3D" id="2.60.200.20">
    <property type="match status" value="1"/>
</dbReference>
<evidence type="ECO:0000256" key="3">
    <source>
        <dbReference type="SAM" id="Phobius"/>
    </source>
</evidence>
<accession>A0A250IRY7</accession>
<dbReference type="Proteomes" id="UP000217289">
    <property type="component" value="Chromosome"/>
</dbReference>
<keyword evidence="3" id="KW-0472">Membrane</keyword>
<dbReference type="Pfam" id="PF16697">
    <property type="entry name" value="Yop-YscD_cpl"/>
    <property type="match status" value="1"/>
</dbReference>
<feature type="region of interest" description="Disordered" evidence="2">
    <location>
        <begin position="110"/>
        <end position="181"/>
    </location>
</feature>
<dbReference type="EMBL" id="CP022163">
    <property type="protein sequence ID" value="ATB34509.1"/>
    <property type="molecule type" value="Genomic_DNA"/>
</dbReference>
<feature type="domain" description="FHA" evidence="4">
    <location>
        <begin position="36"/>
        <end position="85"/>
    </location>
</feature>
<keyword evidence="1" id="KW-0802">TPR repeat</keyword>
<dbReference type="InterPro" id="IPR032030">
    <property type="entry name" value="YscD_cytoplasmic_dom"/>
</dbReference>
<evidence type="ECO:0000313" key="5">
    <source>
        <dbReference type="EMBL" id="ATB34509.1"/>
    </source>
</evidence>
<feature type="repeat" description="TPR" evidence="1">
    <location>
        <begin position="472"/>
        <end position="505"/>
    </location>
</feature>
<dbReference type="InterPro" id="IPR019734">
    <property type="entry name" value="TPR_rpt"/>
</dbReference>
<protein>
    <submittedName>
        <fullName evidence="5">FHA domain-containing protein</fullName>
    </submittedName>
</protein>
<dbReference type="PROSITE" id="PS50005">
    <property type="entry name" value="TPR"/>
    <property type="match status" value="1"/>
</dbReference>
<dbReference type="AlphaFoldDB" id="A0A250IRY7"/>